<dbReference type="PROSITE" id="PS51677">
    <property type="entry name" value="NODB"/>
    <property type="match status" value="1"/>
</dbReference>
<dbReference type="GO" id="GO:0016810">
    <property type="term" value="F:hydrolase activity, acting on carbon-nitrogen (but not peptide) bonds"/>
    <property type="evidence" value="ECO:0007669"/>
    <property type="project" value="InterPro"/>
</dbReference>
<sequence length="234" mass="26125">MQVIILLLTGFALIMIWFGLPMMLRAFQTRQLHQACVARRAIALTYDDGPSADVTPQLSALLGGRDTPATFFVIGREIDKRGDVVDELRRQGHDVGNHTQSHINAWKAGPLAAARDMTGCQRKFSRADAVPGLFRPPFGKATVATVLQAIAMRLRFVYWTVDTQDSWNRRAIDSVIDELSTRGGGVVLMHDFSAPRRGPTPSRHKEYVLDLTAAIIDFARQNDFQLVRVRDLLV</sequence>
<dbReference type="Proteomes" id="UP000292298">
    <property type="component" value="Unassembled WGS sequence"/>
</dbReference>
<dbReference type="OrthoDB" id="276604at2"/>
<accession>A0A4Q8CZG3</accession>
<dbReference type="AlphaFoldDB" id="A0A4Q8CZG3"/>
<comment type="caution">
    <text evidence="4">The sequence shown here is derived from an EMBL/GenBank/DDBJ whole genome shotgun (WGS) entry which is preliminary data.</text>
</comment>
<dbReference type="InterPro" id="IPR011330">
    <property type="entry name" value="Glyco_hydro/deAcase_b/a-brl"/>
</dbReference>
<dbReference type="PANTHER" id="PTHR10587">
    <property type="entry name" value="GLYCOSYL TRANSFERASE-RELATED"/>
    <property type="match status" value="1"/>
</dbReference>
<evidence type="ECO:0000256" key="2">
    <source>
        <dbReference type="ARBA" id="ARBA00022801"/>
    </source>
</evidence>
<keyword evidence="1" id="KW-0479">Metal-binding</keyword>
<keyword evidence="2" id="KW-0378">Hydrolase</keyword>
<gene>
    <name evidence="4" type="ORF">EV698_0607</name>
</gene>
<protein>
    <submittedName>
        <fullName evidence="4">Peptidoglycan/xylan/chitin deacetylase (PgdA/CDA1 family)</fullName>
    </submittedName>
</protein>
<evidence type="ECO:0000313" key="5">
    <source>
        <dbReference type="Proteomes" id="UP000292298"/>
    </source>
</evidence>
<feature type="domain" description="NodB homology" evidence="3">
    <location>
        <begin position="40"/>
        <end position="227"/>
    </location>
</feature>
<keyword evidence="5" id="KW-1185">Reference proteome</keyword>
<evidence type="ECO:0000313" key="4">
    <source>
        <dbReference type="EMBL" id="RZU98362.1"/>
    </source>
</evidence>
<dbReference type="InterPro" id="IPR002509">
    <property type="entry name" value="NODB_dom"/>
</dbReference>
<dbReference type="Pfam" id="PF01522">
    <property type="entry name" value="Polysacc_deac_1"/>
    <property type="match status" value="1"/>
</dbReference>
<evidence type="ECO:0000256" key="1">
    <source>
        <dbReference type="ARBA" id="ARBA00022723"/>
    </source>
</evidence>
<dbReference type="EMBL" id="SHLI01000001">
    <property type="protein sequence ID" value="RZU98362.1"/>
    <property type="molecule type" value="Genomic_DNA"/>
</dbReference>
<dbReference type="Gene3D" id="3.20.20.370">
    <property type="entry name" value="Glycoside hydrolase/deacetylase"/>
    <property type="match status" value="1"/>
</dbReference>
<proteinExistence type="predicted"/>
<dbReference type="GO" id="GO:0046872">
    <property type="term" value="F:metal ion binding"/>
    <property type="evidence" value="ECO:0007669"/>
    <property type="project" value="UniProtKB-KW"/>
</dbReference>
<dbReference type="PANTHER" id="PTHR10587:SF133">
    <property type="entry name" value="CHITIN DEACETYLASE 1-RELATED"/>
    <property type="match status" value="1"/>
</dbReference>
<dbReference type="GO" id="GO:0005975">
    <property type="term" value="P:carbohydrate metabolic process"/>
    <property type="evidence" value="ECO:0007669"/>
    <property type="project" value="InterPro"/>
</dbReference>
<reference evidence="4 5" key="1">
    <citation type="submission" date="2019-02" db="EMBL/GenBank/DDBJ databases">
        <title>Genomic Encyclopedia of Type Strains, Phase IV (KMG-IV): sequencing the most valuable type-strain genomes for metagenomic binning, comparative biology and taxonomic classification.</title>
        <authorList>
            <person name="Goeker M."/>
        </authorList>
    </citation>
    <scope>NUCLEOTIDE SEQUENCE [LARGE SCALE GENOMIC DNA]</scope>
    <source>
        <strain evidence="4 5">DSM 21056</strain>
    </source>
</reference>
<dbReference type="CDD" id="cd10917">
    <property type="entry name" value="CE4_NodB_like_6s_7s"/>
    <property type="match status" value="1"/>
</dbReference>
<name>A0A4Q8CZG3_9GAMM</name>
<dbReference type="RefSeq" id="WP_130502682.1">
    <property type="nucleotide sequence ID" value="NZ_SHLI01000001.1"/>
</dbReference>
<evidence type="ECO:0000259" key="3">
    <source>
        <dbReference type="PROSITE" id="PS51677"/>
    </source>
</evidence>
<dbReference type="SUPFAM" id="SSF88713">
    <property type="entry name" value="Glycoside hydrolase/deacetylase"/>
    <property type="match status" value="1"/>
</dbReference>
<dbReference type="InterPro" id="IPR050248">
    <property type="entry name" value="Polysacc_deacetylase_ArnD"/>
</dbReference>
<dbReference type="GO" id="GO:0016020">
    <property type="term" value="C:membrane"/>
    <property type="evidence" value="ECO:0007669"/>
    <property type="project" value="TreeGrafter"/>
</dbReference>
<organism evidence="4 5">
    <name type="scientific">Spiribacter vilamensis</name>
    <dbReference type="NCBI Taxonomy" id="531306"/>
    <lineage>
        <taxon>Bacteria</taxon>
        <taxon>Pseudomonadati</taxon>
        <taxon>Pseudomonadota</taxon>
        <taxon>Gammaproteobacteria</taxon>
        <taxon>Chromatiales</taxon>
        <taxon>Ectothiorhodospiraceae</taxon>
        <taxon>Spiribacter</taxon>
    </lineage>
</organism>